<dbReference type="Proteomes" id="UP000313359">
    <property type="component" value="Unassembled WGS sequence"/>
</dbReference>
<organism evidence="6 7">
    <name type="scientific">Lentinus tigrinus ALCF2SS1-6</name>
    <dbReference type="NCBI Taxonomy" id="1328759"/>
    <lineage>
        <taxon>Eukaryota</taxon>
        <taxon>Fungi</taxon>
        <taxon>Dikarya</taxon>
        <taxon>Basidiomycota</taxon>
        <taxon>Agaricomycotina</taxon>
        <taxon>Agaricomycetes</taxon>
        <taxon>Polyporales</taxon>
        <taxon>Polyporaceae</taxon>
        <taxon>Lentinus</taxon>
    </lineage>
</organism>
<keyword evidence="7" id="KW-1185">Reference proteome</keyword>
<dbReference type="STRING" id="1328759.A0A5C2SD06"/>
<evidence type="ECO:0000256" key="4">
    <source>
        <dbReference type="PROSITE-ProRule" id="PRU00134"/>
    </source>
</evidence>
<evidence type="ECO:0000313" key="6">
    <source>
        <dbReference type="EMBL" id="RPD59236.1"/>
    </source>
</evidence>
<dbReference type="EMBL" id="ML122271">
    <property type="protein sequence ID" value="RPD59236.1"/>
    <property type="molecule type" value="Genomic_DNA"/>
</dbReference>
<dbReference type="PROSITE" id="PS01360">
    <property type="entry name" value="ZF_MYND_1"/>
    <property type="match status" value="1"/>
</dbReference>
<protein>
    <recommendedName>
        <fullName evidence="5">MYND-type domain-containing protein</fullName>
    </recommendedName>
</protein>
<gene>
    <name evidence="6" type="ORF">L227DRAFT_576456</name>
</gene>
<feature type="domain" description="MYND-type" evidence="5">
    <location>
        <begin position="20"/>
        <end position="61"/>
    </location>
</feature>
<dbReference type="Gene3D" id="6.10.140.2220">
    <property type="match status" value="1"/>
</dbReference>
<name>A0A5C2SD06_9APHY</name>
<reference evidence="6" key="1">
    <citation type="journal article" date="2018" name="Genome Biol. Evol.">
        <title>Genomics and development of Lentinus tigrinus, a white-rot wood-decaying mushroom with dimorphic fruiting bodies.</title>
        <authorList>
            <person name="Wu B."/>
            <person name="Xu Z."/>
            <person name="Knudson A."/>
            <person name="Carlson A."/>
            <person name="Chen N."/>
            <person name="Kovaka S."/>
            <person name="LaButti K."/>
            <person name="Lipzen A."/>
            <person name="Pennachio C."/>
            <person name="Riley R."/>
            <person name="Schakwitz W."/>
            <person name="Umezawa K."/>
            <person name="Ohm R.A."/>
            <person name="Grigoriev I.V."/>
            <person name="Nagy L.G."/>
            <person name="Gibbons J."/>
            <person name="Hibbett D."/>
        </authorList>
    </citation>
    <scope>NUCLEOTIDE SEQUENCE [LARGE SCALE GENOMIC DNA]</scope>
    <source>
        <strain evidence="6">ALCF2SS1-6</strain>
    </source>
</reference>
<evidence type="ECO:0000256" key="2">
    <source>
        <dbReference type="ARBA" id="ARBA00022771"/>
    </source>
</evidence>
<proteinExistence type="predicted"/>
<evidence type="ECO:0000313" key="7">
    <source>
        <dbReference type="Proteomes" id="UP000313359"/>
    </source>
</evidence>
<evidence type="ECO:0000256" key="3">
    <source>
        <dbReference type="ARBA" id="ARBA00022833"/>
    </source>
</evidence>
<dbReference type="SUPFAM" id="SSF144232">
    <property type="entry name" value="HIT/MYND zinc finger-like"/>
    <property type="match status" value="1"/>
</dbReference>
<accession>A0A5C2SD06</accession>
<dbReference type="Pfam" id="PF01753">
    <property type="entry name" value="zf-MYND"/>
    <property type="match status" value="1"/>
</dbReference>
<dbReference type="InterPro" id="IPR002893">
    <property type="entry name" value="Znf_MYND"/>
</dbReference>
<evidence type="ECO:0000256" key="1">
    <source>
        <dbReference type="ARBA" id="ARBA00022723"/>
    </source>
</evidence>
<evidence type="ECO:0000259" key="5">
    <source>
        <dbReference type="PROSITE" id="PS50865"/>
    </source>
</evidence>
<dbReference type="AlphaFoldDB" id="A0A5C2SD06"/>
<keyword evidence="3" id="KW-0862">Zinc</keyword>
<sequence>MDDTDDFVKPQYVPAELRYCDRCGLPEAKGRKLRKCSACASVVYCGKECQRAAWGKHKLICRVMDGDKEVLQTMDAKVRRLGFQSGEAFSQALLDFIDAHTWAFERLTSAHILHMGGIDALREPPKLVEIVLRCRPSYKVERNPASAFHVIGQGIHPLSAHLCRHPKAQENWDMAAATRENTHNTYVKMGDPTYVCLIPVMYVVEGVSISEMFFYPQYRWTHPEPPPKPLLSDVFTLCSSSINESFPLRVTQDTRSVLPGKFVRSRGRWVWEPLFSEWSHFAVDSSGHRGLQNTVLELGGMAHLPELIGAISGL</sequence>
<keyword evidence="1" id="KW-0479">Metal-binding</keyword>
<dbReference type="PROSITE" id="PS50865">
    <property type="entry name" value="ZF_MYND_2"/>
    <property type="match status" value="1"/>
</dbReference>
<dbReference type="OrthoDB" id="2734661at2759"/>
<dbReference type="GO" id="GO:0008270">
    <property type="term" value="F:zinc ion binding"/>
    <property type="evidence" value="ECO:0007669"/>
    <property type="project" value="UniProtKB-KW"/>
</dbReference>
<keyword evidence="2 4" id="KW-0863">Zinc-finger</keyword>